<evidence type="ECO:0000313" key="1">
    <source>
        <dbReference type="EMBL" id="KAA8886640.1"/>
    </source>
</evidence>
<dbReference type="EMBL" id="VXLC01000011">
    <property type="protein sequence ID" value="KAA8886640.1"/>
    <property type="molecule type" value="Genomic_DNA"/>
</dbReference>
<dbReference type="AlphaFoldDB" id="A0A5N0ECY5"/>
<gene>
    <name evidence="1" type="ORF">F3087_22975</name>
</gene>
<dbReference type="RefSeq" id="WP_150404097.1">
    <property type="nucleotide sequence ID" value="NZ_JBHJYQ010000013.1"/>
</dbReference>
<proteinExistence type="predicted"/>
<name>A0A5N0ECY5_9NOCA</name>
<evidence type="ECO:0000313" key="2">
    <source>
        <dbReference type="Proteomes" id="UP000323876"/>
    </source>
</evidence>
<dbReference type="Proteomes" id="UP000323876">
    <property type="component" value="Unassembled WGS sequence"/>
</dbReference>
<comment type="caution">
    <text evidence="1">The sequence shown here is derived from an EMBL/GenBank/DDBJ whole genome shotgun (WGS) entry which is preliminary data.</text>
</comment>
<dbReference type="OrthoDB" id="3694956at2"/>
<keyword evidence="2" id="KW-1185">Reference proteome</keyword>
<reference evidence="1 2" key="1">
    <citation type="submission" date="2019-09" db="EMBL/GenBank/DDBJ databases">
        <authorList>
            <person name="Wang X."/>
        </authorList>
    </citation>
    <scope>NUCLEOTIDE SEQUENCE [LARGE SCALE GENOMIC DNA]</scope>
    <source>
        <strain evidence="1 2">CICC 11023</strain>
    </source>
</reference>
<accession>A0A5N0ECY5</accession>
<sequence>MNVLVEMTALTLSRPTAGAGDIERAAWYEAKANLHSYLAGQGGTDAARETALAVSAHQRSLELLGQLN</sequence>
<organism evidence="1 2">
    <name type="scientific">Nocardia colli</name>
    <dbReference type="NCBI Taxonomy" id="2545717"/>
    <lineage>
        <taxon>Bacteria</taxon>
        <taxon>Bacillati</taxon>
        <taxon>Actinomycetota</taxon>
        <taxon>Actinomycetes</taxon>
        <taxon>Mycobacteriales</taxon>
        <taxon>Nocardiaceae</taxon>
        <taxon>Nocardia</taxon>
    </lineage>
</organism>
<protein>
    <submittedName>
        <fullName evidence="1">Uncharacterized protein</fullName>
    </submittedName>
</protein>